<evidence type="ECO:0000313" key="2">
    <source>
        <dbReference type="EMBL" id="KAF9524027.1"/>
    </source>
</evidence>
<keyword evidence="3" id="KW-1185">Reference proteome</keyword>
<organism evidence="2 3">
    <name type="scientific">Crepidotus variabilis</name>
    <dbReference type="NCBI Taxonomy" id="179855"/>
    <lineage>
        <taxon>Eukaryota</taxon>
        <taxon>Fungi</taxon>
        <taxon>Dikarya</taxon>
        <taxon>Basidiomycota</taxon>
        <taxon>Agaricomycotina</taxon>
        <taxon>Agaricomycetes</taxon>
        <taxon>Agaricomycetidae</taxon>
        <taxon>Agaricales</taxon>
        <taxon>Agaricineae</taxon>
        <taxon>Crepidotaceae</taxon>
        <taxon>Crepidotus</taxon>
    </lineage>
</organism>
<dbReference type="OrthoDB" id="4584900at2759"/>
<proteinExistence type="predicted"/>
<sequence>MLRCIAVMRTLFSPPSSLLLHCRLPSRRSNMRWITHLFFALLCLLNVVEARPQKPVTNAARLQAGLPILKPRNLYAPSRVEARDPNPSNLPPSLPGIEVRDASGNKMGYVERFSNDFEFYGLTTSTDPNVRMGIVAPVGSGSEITISTGSSYPFLGFSLAGNNKLSDGFFAYCSSTAHTSPGAPPTMVGSSGGSGSYSESSIWTLSGGQLIPSWIEPSGSPVPVAIYLNTGANSFLITDSQFDTGFPRVTFYLA</sequence>
<feature type="chain" id="PRO_5040184086" evidence="1">
    <location>
        <begin position="51"/>
        <end position="254"/>
    </location>
</feature>
<dbReference type="EMBL" id="MU157906">
    <property type="protein sequence ID" value="KAF9524027.1"/>
    <property type="molecule type" value="Genomic_DNA"/>
</dbReference>
<keyword evidence="1" id="KW-0732">Signal</keyword>
<comment type="caution">
    <text evidence="2">The sequence shown here is derived from an EMBL/GenBank/DDBJ whole genome shotgun (WGS) entry which is preliminary data.</text>
</comment>
<reference evidence="2" key="1">
    <citation type="submission" date="2020-11" db="EMBL/GenBank/DDBJ databases">
        <authorList>
            <consortium name="DOE Joint Genome Institute"/>
            <person name="Ahrendt S."/>
            <person name="Riley R."/>
            <person name="Andreopoulos W."/>
            <person name="Labutti K."/>
            <person name="Pangilinan J."/>
            <person name="Ruiz-Duenas F.J."/>
            <person name="Barrasa J.M."/>
            <person name="Sanchez-Garcia M."/>
            <person name="Camarero S."/>
            <person name="Miyauchi S."/>
            <person name="Serrano A."/>
            <person name="Linde D."/>
            <person name="Babiker R."/>
            <person name="Drula E."/>
            <person name="Ayuso-Fernandez I."/>
            <person name="Pacheco R."/>
            <person name="Padilla G."/>
            <person name="Ferreira P."/>
            <person name="Barriuso J."/>
            <person name="Kellner H."/>
            <person name="Castanera R."/>
            <person name="Alfaro M."/>
            <person name="Ramirez L."/>
            <person name="Pisabarro A.G."/>
            <person name="Kuo A."/>
            <person name="Tritt A."/>
            <person name="Lipzen A."/>
            <person name="He G."/>
            <person name="Yan M."/>
            <person name="Ng V."/>
            <person name="Cullen D."/>
            <person name="Martin F."/>
            <person name="Rosso M.-N."/>
            <person name="Henrissat B."/>
            <person name="Hibbett D."/>
            <person name="Martinez A.T."/>
            <person name="Grigoriev I.V."/>
        </authorList>
    </citation>
    <scope>NUCLEOTIDE SEQUENCE</scope>
    <source>
        <strain evidence="2">CBS 506.95</strain>
    </source>
</reference>
<feature type="signal peptide" evidence="1">
    <location>
        <begin position="1"/>
        <end position="50"/>
    </location>
</feature>
<evidence type="ECO:0000313" key="3">
    <source>
        <dbReference type="Proteomes" id="UP000807306"/>
    </source>
</evidence>
<accession>A0A9P6JK93</accession>
<evidence type="ECO:0000256" key="1">
    <source>
        <dbReference type="SAM" id="SignalP"/>
    </source>
</evidence>
<dbReference type="AlphaFoldDB" id="A0A9P6JK93"/>
<gene>
    <name evidence="2" type="ORF">CPB83DRAFT_861954</name>
</gene>
<name>A0A9P6JK93_9AGAR</name>
<protein>
    <submittedName>
        <fullName evidence="2">Uncharacterized protein</fullName>
    </submittedName>
</protein>
<dbReference type="Proteomes" id="UP000807306">
    <property type="component" value="Unassembled WGS sequence"/>
</dbReference>